<evidence type="ECO:0000259" key="3">
    <source>
        <dbReference type="Pfam" id="PF08508"/>
    </source>
</evidence>
<evidence type="ECO:0000256" key="1">
    <source>
        <dbReference type="SAM" id="MobiDB-lite"/>
    </source>
</evidence>
<evidence type="ECO:0000313" key="4">
    <source>
        <dbReference type="EMBL" id="CDF32499.1"/>
    </source>
</evidence>
<protein>
    <recommendedName>
        <fullName evidence="3">DUF1746 domain-containing protein</fullName>
    </recommendedName>
</protein>
<feature type="domain" description="DUF1746" evidence="3">
    <location>
        <begin position="75"/>
        <end position="179"/>
    </location>
</feature>
<dbReference type="Proteomes" id="UP000012073">
    <property type="component" value="Unassembled WGS sequence"/>
</dbReference>
<gene>
    <name evidence="4" type="ORF">CHC_T00008196001</name>
</gene>
<feature type="transmembrane region" description="Helical" evidence="2">
    <location>
        <begin position="121"/>
        <end position="141"/>
    </location>
</feature>
<keyword evidence="2" id="KW-0472">Membrane</keyword>
<dbReference type="RefSeq" id="XP_005712164.1">
    <property type="nucleotide sequence ID" value="XM_005712107.1"/>
</dbReference>
<keyword evidence="2" id="KW-1133">Transmembrane helix</keyword>
<dbReference type="Pfam" id="PF08508">
    <property type="entry name" value="DUF1746"/>
    <property type="match status" value="1"/>
</dbReference>
<sequence>MTNPTNRNESPEEEEGAVQLLSQDSTEVDLESPESNTNEENEQRPSPRARLAESLRAHTARLRIARVRGDFEQTLTTVLILNVIYMYYLDHKILVLIIRAFQLMRLLNFPYVTADSKGGTALILFISNLSVVLIHSILMGGPSAEVNIGDMLFINFIGPEPKSLDKTLGADAVIMTLQAMLLQSKWEWEGTFNSFPLVSVMPVPVTDSVPQTEPLEEDSDSDSDSHYAEYSAHITISASG</sequence>
<keyword evidence="2" id="KW-0812">Transmembrane</keyword>
<dbReference type="OrthoDB" id="10586425at2759"/>
<name>R7Q3C7_CHOCR</name>
<feature type="compositionally biased region" description="Acidic residues" evidence="1">
    <location>
        <begin position="26"/>
        <end position="40"/>
    </location>
</feature>
<dbReference type="AlphaFoldDB" id="R7Q3C7"/>
<feature type="region of interest" description="Disordered" evidence="1">
    <location>
        <begin position="1"/>
        <end position="49"/>
    </location>
</feature>
<evidence type="ECO:0000256" key="2">
    <source>
        <dbReference type="SAM" id="Phobius"/>
    </source>
</evidence>
<reference evidence="5" key="1">
    <citation type="journal article" date="2013" name="Proc. Natl. Acad. Sci. U.S.A.">
        <title>Genome structure and metabolic features in the red seaweed Chondrus crispus shed light on evolution of the Archaeplastida.</title>
        <authorList>
            <person name="Collen J."/>
            <person name="Porcel B."/>
            <person name="Carre W."/>
            <person name="Ball S.G."/>
            <person name="Chaparro C."/>
            <person name="Tonon T."/>
            <person name="Barbeyron T."/>
            <person name="Michel G."/>
            <person name="Noel B."/>
            <person name="Valentin K."/>
            <person name="Elias M."/>
            <person name="Artiguenave F."/>
            <person name="Arun A."/>
            <person name="Aury J.M."/>
            <person name="Barbosa-Neto J.F."/>
            <person name="Bothwell J.H."/>
            <person name="Bouget F.Y."/>
            <person name="Brillet L."/>
            <person name="Cabello-Hurtado F."/>
            <person name="Capella-Gutierrez S."/>
            <person name="Charrier B."/>
            <person name="Cladiere L."/>
            <person name="Cock J.M."/>
            <person name="Coelho S.M."/>
            <person name="Colleoni C."/>
            <person name="Czjzek M."/>
            <person name="Da Silva C."/>
            <person name="Delage L."/>
            <person name="Denoeud F."/>
            <person name="Deschamps P."/>
            <person name="Dittami S.M."/>
            <person name="Gabaldon T."/>
            <person name="Gachon C.M."/>
            <person name="Groisillier A."/>
            <person name="Herve C."/>
            <person name="Jabbari K."/>
            <person name="Katinka M."/>
            <person name="Kloareg B."/>
            <person name="Kowalczyk N."/>
            <person name="Labadie K."/>
            <person name="Leblanc C."/>
            <person name="Lopez P.J."/>
            <person name="McLachlan D.H."/>
            <person name="Meslet-Cladiere L."/>
            <person name="Moustafa A."/>
            <person name="Nehr Z."/>
            <person name="Nyvall Collen P."/>
            <person name="Panaud O."/>
            <person name="Partensky F."/>
            <person name="Poulain J."/>
            <person name="Rensing S.A."/>
            <person name="Rousvoal S."/>
            <person name="Samson G."/>
            <person name="Symeonidi A."/>
            <person name="Weissenbach J."/>
            <person name="Zambounis A."/>
            <person name="Wincker P."/>
            <person name="Boyen C."/>
        </authorList>
    </citation>
    <scope>NUCLEOTIDE SEQUENCE [LARGE SCALE GENOMIC DNA]</scope>
    <source>
        <strain evidence="5">cv. Stackhouse</strain>
    </source>
</reference>
<organism evidence="4 5">
    <name type="scientific">Chondrus crispus</name>
    <name type="common">Carrageen Irish moss</name>
    <name type="synonym">Polymorpha crispa</name>
    <dbReference type="NCBI Taxonomy" id="2769"/>
    <lineage>
        <taxon>Eukaryota</taxon>
        <taxon>Rhodophyta</taxon>
        <taxon>Florideophyceae</taxon>
        <taxon>Rhodymeniophycidae</taxon>
        <taxon>Gigartinales</taxon>
        <taxon>Gigartinaceae</taxon>
        <taxon>Chondrus</taxon>
    </lineage>
</organism>
<dbReference type="GeneID" id="17319875"/>
<evidence type="ECO:0000313" key="5">
    <source>
        <dbReference type="Proteomes" id="UP000012073"/>
    </source>
</evidence>
<proteinExistence type="predicted"/>
<keyword evidence="5" id="KW-1185">Reference proteome</keyword>
<dbReference type="EMBL" id="HG001508">
    <property type="protein sequence ID" value="CDF32499.1"/>
    <property type="molecule type" value="Genomic_DNA"/>
</dbReference>
<accession>R7Q3C7</accession>
<dbReference type="InterPro" id="IPR013715">
    <property type="entry name" value="DUF1746"/>
</dbReference>
<dbReference type="Gramene" id="CDF32499">
    <property type="protein sequence ID" value="CDF32499"/>
    <property type="gene ID" value="CHC_T00008196001"/>
</dbReference>
<dbReference type="KEGG" id="ccp:CHC_T00008196001"/>